<dbReference type="AlphaFoldDB" id="A0A4Q7MST3"/>
<protein>
    <submittedName>
        <fullName evidence="1">Uncharacterized protein</fullName>
    </submittedName>
</protein>
<evidence type="ECO:0000313" key="1">
    <source>
        <dbReference type="EMBL" id="RZS71865.1"/>
    </source>
</evidence>
<proteinExistence type="predicted"/>
<dbReference type="RefSeq" id="WP_130542332.1">
    <property type="nucleotide sequence ID" value="NZ_CP042431.1"/>
</dbReference>
<accession>A0A4Q7MST3</accession>
<comment type="caution">
    <text evidence="1">The sequence shown here is derived from an EMBL/GenBank/DDBJ whole genome shotgun (WGS) entry which is preliminary data.</text>
</comment>
<organism evidence="1 2">
    <name type="scientific">Pseudobacter ginsenosidimutans</name>
    <dbReference type="NCBI Taxonomy" id="661488"/>
    <lineage>
        <taxon>Bacteria</taxon>
        <taxon>Pseudomonadati</taxon>
        <taxon>Bacteroidota</taxon>
        <taxon>Chitinophagia</taxon>
        <taxon>Chitinophagales</taxon>
        <taxon>Chitinophagaceae</taxon>
        <taxon>Pseudobacter</taxon>
    </lineage>
</organism>
<gene>
    <name evidence="1" type="ORF">EV199_3778</name>
</gene>
<dbReference type="OrthoDB" id="678999at2"/>
<keyword evidence="2" id="KW-1185">Reference proteome</keyword>
<sequence length="160" mass="17852">MNRRNFLFQSGMIAPAVLLMPDLVVGELQQDDTDLVIVQAGAGRVQTLVEQFRRSGKRLKEVSVVQLASIGWNGNRFRVSTKSGYSFTVKKLVINSSYMVDRERGLVLIPSAPKAMEISFEGRGESRTMPYFWAVKGKSLQDVQIESFLKQNVGGFMCVA</sequence>
<name>A0A4Q7MST3_9BACT</name>
<dbReference type="Proteomes" id="UP000293874">
    <property type="component" value="Unassembled WGS sequence"/>
</dbReference>
<reference evidence="1 2" key="1">
    <citation type="submission" date="2019-02" db="EMBL/GenBank/DDBJ databases">
        <title>Genomic Encyclopedia of Type Strains, Phase IV (KMG-IV): sequencing the most valuable type-strain genomes for metagenomic binning, comparative biology and taxonomic classification.</title>
        <authorList>
            <person name="Goeker M."/>
        </authorList>
    </citation>
    <scope>NUCLEOTIDE SEQUENCE [LARGE SCALE GENOMIC DNA]</scope>
    <source>
        <strain evidence="1 2">DSM 18116</strain>
    </source>
</reference>
<dbReference type="EMBL" id="SGXA01000002">
    <property type="protein sequence ID" value="RZS71865.1"/>
    <property type="molecule type" value="Genomic_DNA"/>
</dbReference>
<evidence type="ECO:0000313" key="2">
    <source>
        <dbReference type="Proteomes" id="UP000293874"/>
    </source>
</evidence>